<dbReference type="InterPro" id="IPR032675">
    <property type="entry name" value="LRR_dom_sf"/>
</dbReference>
<sequence length="285" mass="32892">MKQLDGYHLMIVSQYFSTLADFINVECVSKKYLNNMKKFHFNPISFTLNTLKYFPNIETLNVYTKTDFDSIKSIFKNPSTSQLPTNFVDSIFKVRIFCTCEFFEAVELANALKHKISFNVLALQKDSINKLITKKMNTLCLDIQINQTQKIDNFNINKVVSFTSKTKNCKVVLPKGKYVIGESAFVNISLAELNLSYGVVGIEPFACINKSITKITLPDSLKTIREMAFARCEYLKEITIPKSVELFRENAFYKCSRLTKMRVYKDFEVVDHYGVLDGMIYERYA</sequence>
<dbReference type="RefSeq" id="XP_004185382.1">
    <property type="nucleotide sequence ID" value="XM_004185334.1"/>
</dbReference>
<evidence type="ECO:0000313" key="2">
    <source>
        <dbReference type="Proteomes" id="UP000014680"/>
    </source>
</evidence>
<organism evidence="1 2">
    <name type="scientific">Entamoeba invadens IP1</name>
    <dbReference type="NCBI Taxonomy" id="370355"/>
    <lineage>
        <taxon>Eukaryota</taxon>
        <taxon>Amoebozoa</taxon>
        <taxon>Evosea</taxon>
        <taxon>Archamoebae</taxon>
        <taxon>Mastigamoebida</taxon>
        <taxon>Entamoebidae</taxon>
        <taxon>Entamoeba</taxon>
    </lineage>
</organism>
<gene>
    <name evidence="1" type="ORF">EIN_236330</name>
</gene>
<evidence type="ECO:0008006" key="3">
    <source>
        <dbReference type="Google" id="ProtNLM"/>
    </source>
</evidence>
<evidence type="ECO:0000313" key="1">
    <source>
        <dbReference type="EMBL" id="ELP86036.1"/>
    </source>
</evidence>
<keyword evidence="2" id="KW-1185">Reference proteome</keyword>
<proteinExistence type="predicted"/>
<dbReference type="InterPro" id="IPR026906">
    <property type="entry name" value="LRR_5"/>
</dbReference>
<dbReference type="Pfam" id="PF13306">
    <property type="entry name" value="LRR_5"/>
    <property type="match status" value="1"/>
</dbReference>
<name>L7FK57_ENTIV</name>
<dbReference type="VEuPathDB" id="AmoebaDB:EIN_236330"/>
<accession>L7FK57</accession>
<dbReference type="Proteomes" id="UP000014680">
    <property type="component" value="Unassembled WGS sequence"/>
</dbReference>
<dbReference type="AlphaFoldDB" id="L7FK57"/>
<reference evidence="1 2" key="1">
    <citation type="submission" date="2012-10" db="EMBL/GenBank/DDBJ databases">
        <authorList>
            <person name="Zafar N."/>
            <person name="Inman J."/>
            <person name="Hall N."/>
            <person name="Lorenzi H."/>
            <person name="Caler E."/>
        </authorList>
    </citation>
    <scope>NUCLEOTIDE SEQUENCE [LARGE SCALE GENOMIC DNA]</scope>
    <source>
        <strain evidence="1 2">IP1</strain>
    </source>
</reference>
<dbReference type="EMBL" id="KB207020">
    <property type="protein sequence ID" value="ELP86036.1"/>
    <property type="molecule type" value="Genomic_DNA"/>
</dbReference>
<dbReference type="GeneID" id="14884999"/>
<dbReference type="KEGG" id="eiv:EIN_236330"/>
<dbReference type="Gene3D" id="3.80.10.10">
    <property type="entry name" value="Ribonuclease Inhibitor"/>
    <property type="match status" value="1"/>
</dbReference>
<protein>
    <recommendedName>
        <fullName evidence="3">Leucine rich repeat containing protein BspA family protein</fullName>
    </recommendedName>
</protein>